<dbReference type="Gene3D" id="3.40.50.1820">
    <property type="entry name" value="alpha/beta hydrolase"/>
    <property type="match status" value="1"/>
</dbReference>
<name>A0AAU9N6V9_9ASTR</name>
<dbReference type="AlphaFoldDB" id="A0AAU9N6V9"/>
<evidence type="ECO:0000313" key="5">
    <source>
        <dbReference type="Proteomes" id="UP001157418"/>
    </source>
</evidence>
<protein>
    <recommendedName>
        <fullName evidence="3">Alpha/beta hydrolase fold-3 domain-containing protein</fullName>
    </recommendedName>
</protein>
<dbReference type="EMBL" id="CAKMRJ010003672">
    <property type="protein sequence ID" value="CAH1434547.1"/>
    <property type="molecule type" value="Genomic_DNA"/>
</dbReference>
<keyword evidence="5" id="KW-1185">Reference proteome</keyword>
<dbReference type="InterPro" id="IPR029058">
    <property type="entry name" value="AB_hydrolase_fold"/>
</dbReference>
<dbReference type="PANTHER" id="PTHR23024">
    <property type="entry name" value="ARYLACETAMIDE DEACETYLASE"/>
    <property type="match status" value="1"/>
</dbReference>
<dbReference type="PANTHER" id="PTHR23024:SF577">
    <property type="entry name" value="CARBOXYLESTERASE 2-RELATED"/>
    <property type="match status" value="1"/>
</dbReference>
<sequence>MGSVSKEILHDVPPYIRVYKDGTIERLVGLDVVPASFDIDTGVTSKDVVISPETGVSARLYRPTLTTASEKLPLVIYFHGGAFCIASPFYPKYHQSLTNLVSEARVIAVSVDYRLAPEHPLPAAFDDSHAALRWVSSHAPGGTGTEEWIKENVDFNRIFLAGDSAGATIAHDIAMRIGSNPDPTIPKLSGIILINPYFWGKEPIGSEKADPVRKAMVDKWWEFVCPSDSQLGLDDPLINPLMDGAPDMSGLGCGRVIVTVSENDILRDRGWAYYETLVKSKWEGKVEMMEIEGEDHVFHIFDPNGEKAVNMMKREHRKVGTLPPEKINVTTGNDERHHHDDGSTHLAYTTTATQHHHHRLLENLISEKYNRKPPPLLPFLWETNETTVDIDLCRPSSPPEHRKVGTLPPEKINVTTGNDERHHHDDGSTHLAYTTTATQHHHHRLLENLISEKYNRKPPPLLPFLWETNETTVDIDLCRPSSPP</sequence>
<dbReference type="InterPro" id="IPR050466">
    <property type="entry name" value="Carboxylest/Gibb_receptor"/>
</dbReference>
<organism evidence="4 5">
    <name type="scientific">Lactuca virosa</name>
    <dbReference type="NCBI Taxonomy" id="75947"/>
    <lineage>
        <taxon>Eukaryota</taxon>
        <taxon>Viridiplantae</taxon>
        <taxon>Streptophyta</taxon>
        <taxon>Embryophyta</taxon>
        <taxon>Tracheophyta</taxon>
        <taxon>Spermatophyta</taxon>
        <taxon>Magnoliopsida</taxon>
        <taxon>eudicotyledons</taxon>
        <taxon>Gunneridae</taxon>
        <taxon>Pentapetalae</taxon>
        <taxon>asterids</taxon>
        <taxon>campanulids</taxon>
        <taxon>Asterales</taxon>
        <taxon>Asteraceae</taxon>
        <taxon>Cichorioideae</taxon>
        <taxon>Cichorieae</taxon>
        <taxon>Lactucinae</taxon>
        <taxon>Lactuca</taxon>
    </lineage>
</organism>
<accession>A0AAU9N6V9</accession>
<evidence type="ECO:0000259" key="3">
    <source>
        <dbReference type="Pfam" id="PF07859"/>
    </source>
</evidence>
<dbReference type="SUPFAM" id="SSF53474">
    <property type="entry name" value="alpha/beta-Hydrolases"/>
    <property type="match status" value="1"/>
</dbReference>
<dbReference type="Pfam" id="PF07859">
    <property type="entry name" value="Abhydrolase_3"/>
    <property type="match status" value="1"/>
</dbReference>
<evidence type="ECO:0000313" key="4">
    <source>
        <dbReference type="EMBL" id="CAH1434547.1"/>
    </source>
</evidence>
<dbReference type="GO" id="GO:0016787">
    <property type="term" value="F:hydrolase activity"/>
    <property type="evidence" value="ECO:0007669"/>
    <property type="project" value="InterPro"/>
</dbReference>
<reference evidence="4 5" key="1">
    <citation type="submission" date="2022-01" db="EMBL/GenBank/DDBJ databases">
        <authorList>
            <person name="Xiong W."/>
            <person name="Schranz E."/>
        </authorList>
    </citation>
    <scope>NUCLEOTIDE SEQUENCE [LARGE SCALE GENOMIC DNA]</scope>
</reference>
<dbReference type="Proteomes" id="UP001157418">
    <property type="component" value="Unassembled WGS sequence"/>
</dbReference>
<comment type="similarity">
    <text evidence="1">Belongs to the 'GDXG' lipolytic enzyme family.</text>
</comment>
<comment type="caution">
    <text evidence="4">The sequence shown here is derived from an EMBL/GenBank/DDBJ whole genome shotgun (WGS) entry which is preliminary data.</text>
</comment>
<feature type="active site" evidence="2">
    <location>
        <position position="164"/>
    </location>
</feature>
<dbReference type="InterPro" id="IPR033140">
    <property type="entry name" value="Lipase_GDXG_put_SER_AS"/>
</dbReference>
<proteinExistence type="inferred from homology"/>
<dbReference type="InterPro" id="IPR013094">
    <property type="entry name" value="AB_hydrolase_3"/>
</dbReference>
<evidence type="ECO:0000256" key="1">
    <source>
        <dbReference type="ARBA" id="ARBA00010515"/>
    </source>
</evidence>
<dbReference type="PROSITE" id="PS01174">
    <property type="entry name" value="LIPASE_GDXG_SER"/>
    <property type="match status" value="1"/>
</dbReference>
<gene>
    <name evidence="4" type="ORF">LVIROSA_LOCUS21059</name>
</gene>
<feature type="domain" description="Alpha/beta hydrolase fold-3" evidence="3">
    <location>
        <begin position="75"/>
        <end position="299"/>
    </location>
</feature>
<evidence type="ECO:0000256" key="2">
    <source>
        <dbReference type="PROSITE-ProRule" id="PRU10038"/>
    </source>
</evidence>